<dbReference type="Proteomes" id="UP000887229">
    <property type="component" value="Unassembled WGS sequence"/>
</dbReference>
<dbReference type="EMBL" id="MU251262">
    <property type="protein sequence ID" value="KAG9252529.1"/>
    <property type="molecule type" value="Genomic_DNA"/>
</dbReference>
<keyword evidence="4" id="KW-1133">Transmembrane helix</keyword>
<feature type="compositionally biased region" description="Polar residues" evidence="3">
    <location>
        <begin position="85"/>
        <end position="98"/>
    </location>
</feature>
<dbReference type="InterPro" id="IPR036864">
    <property type="entry name" value="Zn2-C6_fun-type_DNA-bd_sf"/>
</dbReference>
<reference evidence="6" key="1">
    <citation type="journal article" date="2021" name="IMA Fungus">
        <title>Genomic characterization of three marine fungi, including Emericellopsis atlantica sp. nov. with signatures of a generalist lifestyle and marine biomass degradation.</title>
        <authorList>
            <person name="Hagestad O.C."/>
            <person name="Hou L."/>
            <person name="Andersen J.H."/>
            <person name="Hansen E.H."/>
            <person name="Altermark B."/>
            <person name="Li C."/>
            <person name="Kuhnert E."/>
            <person name="Cox R.J."/>
            <person name="Crous P.W."/>
            <person name="Spatafora J.W."/>
            <person name="Lail K."/>
            <person name="Amirebrahimi M."/>
            <person name="Lipzen A."/>
            <person name="Pangilinan J."/>
            <person name="Andreopoulos W."/>
            <person name="Hayes R.D."/>
            <person name="Ng V."/>
            <person name="Grigoriev I.V."/>
            <person name="Jackson S.A."/>
            <person name="Sutton T.D.S."/>
            <person name="Dobson A.D.W."/>
            <person name="Rama T."/>
        </authorList>
    </citation>
    <scope>NUCLEOTIDE SEQUENCE</scope>
    <source>
        <strain evidence="6">TS7</strain>
    </source>
</reference>
<dbReference type="GeneID" id="70289224"/>
<feature type="transmembrane region" description="Helical" evidence="4">
    <location>
        <begin position="261"/>
        <end position="284"/>
    </location>
</feature>
<dbReference type="GO" id="GO:0005634">
    <property type="term" value="C:nucleus"/>
    <property type="evidence" value="ECO:0007669"/>
    <property type="project" value="UniProtKB-SubCell"/>
</dbReference>
<accession>A0A9P7ZI42</accession>
<dbReference type="Pfam" id="PF00172">
    <property type="entry name" value="Zn_clus"/>
    <property type="match status" value="1"/>
</dbReference>
<evidence type="ECO:0000256" key="1">
    <source>
        <dbReference type="ARBA" id="ARBA00004123"/>
    </source>
</evidence>
<evidence type="ECO:0000256" key="4">
    <source>
        <dbReference type="SAM" id="Phobius"/>
    </source>
</evidence>
<sequence>MPRRKRSYIPKIKGCYECSQRRIDCDRTEPSCRKCDSKSLSCSGFGPVKFRFRDGLCRGSKKPGERRYWRMMASAAAGVSAPCSIDSNNTTQAVQSPRDTTEDDEPSASGILTEYASSSDTCFFSDDDAAATVEQHQDGDLALASPPSPTEDVYRAEYAYLSPGLSLLDSSTRFLLSHFSEQIAPEMVVIDSTCNGFRHLVLPIALTDDLVLSAVLAASAFHLAGNKGYNAHPESLYAGAIRKLQQRRELTGCDVETRQRVILAIVVLLVVVMINGCSDFPVMFRMLQSALDAIGGEEELVHGGEVAEFSLRQIRKMRVYAAPLLSPDAGLHAMTAQSAASFDCLTYYMDRYPQHAEKFFILADLRRQAFSIYIDRVLGVPWVNEDRVENFIETFGTFPRDAPGEHIVTWSSFIVASETRNPDSQEFFRAFLTRQYTRNGFGNIPRALDLLEAVWSSGGDVDWPALLPEPKVFIM</sequence>
<dbReference type="InterPro" id="IPR001138">
    <property type="entry name" value="Zn2Cys6_DnaBD"/>
</dbReference>
<feature type="domain" description="Zn(2)-C6 fungal-type" evidence="5">
    <location>
        <begin position="14"/>
        <end position="43"/>
    </location>
</feature>
<keyword evidence="2" id="KW-0539">Nucleus</keyword>
<dbReference type="PROSITE" id="PS00463">
    <property type="entry name" value="ZN2_CY6_FUNGAL_1"/>
    <property type="match status" value="1"/>
</dbReference>
<dbReference type="GO" id="GO:0000976">
    <property type="term" value="F:transcription cis-regulatory region binding"/>
    <property type="evidence" value="ECO:0007669"/>
    <property type="project" value="TreeGrafter"/>
</dbReference>
<dbReference type="Pfam" id="PF11951">
    <property type="entry name" value="Fungal_trans_2"/>
    <property type="match status" value="2"/>
</dbReference>
<proteinExistence type="predicted"/>
<dbReference type="InterPro" id="IPR021858">
    <property type="entry name" value="Fun_TF"/>
</dbReference>
<keyword evidence="4" id="KW-0472">Membrane</keyword>
<comment type="caution">
    <text evidence="6">The sequence shown here is derived from an EMBL/GenBank/DDBJ whole genome shotgun (WGS) entry which is preliminary data.</text>
</comment>
<evidence type="ECO:0000313" key="7">
    <source>
        <dbReference type="Proteomes" id="UP000887229"/>
    </source>
</evidence>
<dbReference type="GO" id="GO:0045944">
    <property type="term" value="P:positive regulation of transcription by RNA polymerase II"/>
    <property type="evidence" value="ECO:0007669"/>
    <property type="project" value="TreeGrafter"/>
</dbReference>
<evidence type="ECO:0000313" key="6">
    <source>
        <dbReference type="EMBL" id="KAG9252529.1"/>
    </source>
</evidence>
<keyword evidence="4" id="KW-0812">Transmembrane</keyword>
<dbReference type="OrthoDB" id="5386330at2759"/>
<dbReference type="GO" id="GO:0008270">
    <property type="term" value="F:zinc ion binding"/>
    <property type="evidence" value="ECO:0007669"/>
    <property type="project" value="InterPro"/>
</dbReference>
<name>A0A9P7ZI42_9HYPO</name>
<dbReference type="AlphaFoldDB" id="A0A9P7ZI42"/>
<evidence type="ECO:0000256" key="2">
    <source>
        <dbReference type="ARBA" id="ARBA00023242"/>
    </source>
</evidence>
<protein>
    <recommendedName>
        <fullName evidence="5">Zn(2)-C6 fungal-type domain-containing protein</fullName>
    </recommendedName>
</protein>
<feature type="region of interest" description="Disordered" evidence="3">
    <location>
        <begin position="84"/>
        <end position="108"/>
    </location>
</feature>
<dbReference type="GO" id="GO:0000981">
    <property type="term" value="F:DNA-binding transcription factor activity, RNA polymerase II-specific"/>
    <property type="evidence" value="ECO:0007669"/>
    <property type="project" value="InterPro"/>
</dbReference>
<dbReference type="SUPFAM" id="SSF57701">
    <property type="entry name" value="Zn2/Cys6 DNA-binding domain"/>
    <property type="match status" value="1"/>
</dbReference>
<dbReference type="RefSeq" id="XP_046116453.1">
    <property type="nucleotide sequence ID" value="XM_046258321.1"/>
</dbReference>
<organism evidence="6 7">
    <name type="scientific">Emericellopsis atlantica</name>
    <dbReference type="NCBI Taxonomy" id="2614577"/>
    <lineage>
        <taxon>Eukaryota</taxon>
        <taxon>Fungi</taxon>
        <taxon>Dikarya</taxon>
        <taxon>Ascomycota</taxon>
        <taxon>Pezizomycotina</taxon>
        <taxon>Sordariomycetes</taxon>
        <taxon>Hypocreomycetidae</taxon>
        <taxon>Hypocreales</taxon>
        <taxon>Bionectriaceae</taxon>
        <taxon>Emericellopsis</taxon>
    </lineage>
</organism>
<dbReference type="PANTHER" id="PTHR37534:SF17">
    <property type="entry name" value="ZN(2)-C6 FUNGAL-TYPE DOMAIN-CONTAINING PROTEIN"/>
    <property type="match status" value="1"/>
</dbReference>
<evidence type="ECO:0000256" key="3">
    <source>
        <dbReference type="SAM" id="MobiDB-lite"/>
    </source>
</evidence>
<keyword evidence="7" id="KW-1185">Reference proteome</keyword>
<gene>
    <name evidence="6" type="ORF">F5Z01DRAFT_232658</name>
</gene>
<dbReference type="CDD" id="cd00067">
    <property type="entry name" value="GAL4"/>
    <property type="match status" value="1"/>
</dbReference>
<comment type="subcellular location">
    <subcellularLocation>
        <location evidence="1">Nucleus</location>
    </subcellularLocation>
</comment>
<evidence type="ECO:0000259" key="5">
    <source>
        <dbReference type="PROSITE" id="PS50048"/>
    </source>
</evidence>
<dbReference type="PROSITE" id="PS50048">
    <property type="entry name" value="ZN2_CY6_FUNGAL_2"/>
    <property type="match status" value="1"/>
</dbReference>
<dbReference type="PANTHER" id="PTHR37534">
    <property type="entry name" value="TRANSCRIPTIONAL ACTIVATOR PROTEIN UGA3"/>
    <property type="match status" value="1"/>
</dbReference>